<comment type="similarity">
    <text evidence="1">Belongs to the amidase family.</text>
</comment>
<accession>A0A7S4QI54</accession>
<dbReference type="AlphaFoldDB" id="A0A7S4QI54"/>
<keyword evidence="2" id="KW-0732">Signal</keyword>
<dbReference type="PANTHER" id="PTHR11895">
    <property type="entry name" value="TRANSAMIDASE"/>
    <property type="match status" value="1"/>
</dbReference>
<feature type="domain" description="Amidase" evidence="3">
    <location>
        <begin position="504"/>
        <end position="669"/>
    </location>
</feature>
<name>A0A7S4QI54_9STRA</name>
<evidence type="ECO:0000259" key="3">
    <source>
        <dbReference type="Pfam" id="PF01425"/>
    </source>
</evidence>
<evidence type="ECO:0000256" key="1">
    <source>
        <dbReference type="ARBA" id="ARBA00009199"/>
    </source>
</evidence>
<dbReference type="GO" id="GO:0003824">
    <property type="term" value="F:catalytic activity"/>
    <property type="evidence" value="ECO:0007669"/>
    <property type="project" value="InterPro"/>
</dbReference>
<dbReference type="Pfam" id="PF01425">
    <property type="entry name" value="Amidase"/>
    <property type="match status" value="2"/>
</dbReference>
<protein>
    <recommendedName>
        <fullName evidence="3">Amidase domain-containing protein</fullName>
    </recommendedName>
</protein>
<evidence type="ECO:0000256" key="2">
    <source>
        <dbReference type="SAM" id="SignalP"/>
    </source>
</evidence>
<organism evidence="4">
    <name type="scientific">Ditylum brightwellii</name>
    <dbReference type="NCBI Taxonomy" id="49249"/>
    <lineage>
        <taxon>Eukaryota</taxon>
        <taxon>Sar</taxon>
        <taxon>Stramenopiles</taxon>
        <taxon>Ochrophyta</taxon>
        <taxon>Bacillariophyta</taxon>
        <taxon>Mediophyceae</taxon>
        <taxon>Lithodesmiophycidae</taxon>
        <taxon>Lithodesmiales</taxon>
        <taxon>Lithodesmiaceae</taxon>
        <taxon>Ditylum</taxon>
    </lineage>
</organism>
<reference evidence="4" key="1">
    <citation type="submission" date="2021-01" db="EMBL/GenBank/DDBJ databases">
        <authorList>
            <person name="Corre E."/>
            <person name="Pelletier E."/>
            <person name="Niang G."/>
            <person name="Scheremetjew M."/>
            <person name="Finn R."/>
            <person name="Kale V."/>
            <person name="Holt S."/>
            <person name="Cochrane G."/>
            <person name="Meng A."/>
            <person name="Brown T."/>
            <person name="Cohen L."/>
        </authorList>
    </citation>
    <scope>NUCLEOTIDE SEQUENCE</scope>
    <source>
        <strain evidence="4">GSO104</strain>
    </source>
</reference>
<dbReference type="InterPro" id="IPR036928">
    <property type="entry name" value="AS_sf"/>
</dbReference>
<proteinExistence type="inferred from homology"/>
<dbReference type="SUPFAM" id="SSF75304">
    <property type="entry name" value="Amidase signature (AS) enzymes"/>
    <property type="match status" value="1"/>
</dbReference>
<feature type="signal peptide" evidence="2">
    <location>
        <begin position="1"/>
        <end position="21"/>
    </location>
</feature>
<dbReference type="PROSITE" id="PS00571">
    <property type="entry name" value="AMIDASES"/>
    <property type="match status" value="1"/>
</dbReference>
<sequence length="696" mass="75619">MFHRFLSIAVIILAIFTASVWEVARIEPKLRTADGIIDIYSSLYDVSTGNIAAPVAVSWRLQILVRLMISSPLGGYLIRGLVEKNRVNELVELASAIQDDESDYSGKEYGLDFPIVRLTKEDYDWHVDAAAIQTATTATMTGLVSDAEASSSGKSPYRSVRDYHAAYANKSTTPSAVLQKLLDFIKEKNPVLGCVQEVDYRGSFLAAYASTNRWRQGKPISIWDGVPVMLKPEENIKGLRTTQGEKFKTDGSDIATHDGVLADRFRKAGAVIVATTVMHERGVHPSGYNPFYNGPSNPYDLKRFSGGSSSGSAVAVATGMVPVAIGYDGGGSIRIPAAWSGTVGLAVGFSRFPFQNKNVNINPSVKSGPLAANVEDAAEAFLLLGQPFSRQGDGGGAVHPYTALYGGVGPPPPHLHPRWLNINGSEENKVERGVNGVHRRQPIRIGVFQEWVSHRPTGTGGGNTILDDAVYKTFQKTIQALTTISATDTNTDDGGGESSTPYATLVNFTMPHMSLQALSHAIIVTCSFSFSLLKENFRGLNNRETDDPSDTLQPATEFQLRIGHHITATELLSAMRIRSFAMAQWRNVLAEKVDVILTPTLPMTALVRPNGSDKIGFSDTSLGFQMMRYIWPGNLIGLPGIAVPVGVDSKGLPLSVQVLCLHWHEADCLAVGREIEKMFVDERAKPPPEFFVDLLE</sequence>
<dbReference type="Gene3D" id="3.90.1300.10">
    <property type="entry name" value="Amidase signature (AS) domain"/>
    <property type="match status" value="1"/>
</dbReference>
<feature type="chain" id="PRO_5030722508" description="Amidase domain-containing protein" evidence="2">
    <location>
        <begin position="22"/>
        <end position="696"/>
    </location>
</feature>
<dbReference type="PANTHER" id="PTHR11895:SF67">
    <property type="entry name" value="AMIDASE DOMAIN-CONTAINING PROTEIN"/>
    <property type="match status" value="1"/>
</dbReference>
<evidence type="ECO:0000313" key="4">
    <source>
        <dbReference type="EMBL" id="CAE4584411.1"/>
    </source>
</evidence>
<feature type="domain" description="Amidase" evidence="3">
    <location>
        <begin position="177"/>
        <end position="381"/>
    </location>
</feature>
<dbReference type="InterPro" id="IPR000120">
    <property type="entry name" value="Amidase"/>
</dbReference>
<dbReference type="EMBL" id="HBNS01003931">
    <property type="protein sequence ID" value="CAE4584411.1"/>
    <property type="molecule type" value="Transcribed_RNA"/>
</dbReference>
<dbReference type="InterPro" id="IPR020556">
    <property type="entry name" value="Amidase_CS"/>
</dbReference>
<dbReference type="InterPro" id="IPR023631">
    <property type="entry name" value="Amidase_dom"/>
</dbReference>
<gene>
    <name evidence="4" type="ORF">DBRI00130_LOCUS3194</name>
</gene>